<reference evidence="1" key="1">
    <citation type="submission" date="2020-04" db="EMBL/GenBank/DDBJ databases">
        <title>Deep metagenomics examines the oral microbiome during advanced dental caries in children, revealing novel taxa and co-occurrences with host molecules.</title>
        <authorList>
            <person name="Baker J.L."/>
            <person name="Morton J.T."/>
            <person name="Dinis M."/>
            <person name="Alvarez R."/>
            <person name="Tran N.C."/>
            <person name="Knight R."/>
            <person name="Edlund A."/>
        </authorList>
    </citation>
    <scope>NUCLEOTIDE SEQUENCE</scope>
    <source>
        <strain evidence="1">JCVI_25_bin.9</strain>
    </source>
</reference>
<sequence>MRKEIIVACVLIACIGIVSCDDTTDTIGGSLVDNTDKLNVKADTFNVTSNTLLAENIIARTSTGYLGRIEDPETMATVTGNLMSQFHVLSNYELPAKDSIVSHDTSNQVIADSCDIQLFYSSFYGDSLSQMKLTVYELKKPIEEGHTYYSNFNPEAQGYIRSLNTGGIAEKQSYTLANPTEIDSIRKNKDYIPNITIRLNKQYTDKNGVVYNNYGTFLLRKYLENPVTFRDSYAFLHDICPGFYFKVDDGLGSMAHIQRVQINIYFRHKKNGKSITTSTNLVSTEEVLQMTNFSNDNTRLQQLANETGHTYLKTPAGLFTQLTIPMSDIMAGHRNDSVNSAKIILYRQNNTSESAYHFNIPKNLVMLPSDSLQSFFANNRIPDNKTSFLATYNSTTNSYVFNNISGIVNLFMRHTNSANWGKVVVVPVELQTVTQGTGNNQQTKITKVSHEMGLTSTKLLGNSPGRNNIEISVIYSRFNGR</sequence>
<evidence type="ECO:0000313" key="1">
    <source>
        <dbReference type="EMBL" id="MBF1415005.1"/>
    </source>
</evidence>
<dbReference type="PROSITE" id="PS51257">
    <property type="entry name" value="PROKAR_LIPOPROTEIN"/>
    <property type="match status" value="1"/>
</dbReference>
<gene>
    <name evidence="1" type="ORF">HXN33_05420</name>
</gene>
<dbReference type="Pfam" id="PF14092">
    <property type="entry name" value="DUF4270"/>
    <property type="match status" value="1"/>
</dbReference>
<dbReference type="InterPro" id="IPR025366">
    <property type="entry name" value="DUF4270"/>
</dbReference>
<comment type="caution">
    <text evidence="1">The sequence shown here is derived from an EMBL/GenBank/DDBJ whole genome shotgun (WGS) entry which is preliminary data.</text>
</comment>
<organism evidence="1 2">
    <name type="scientific">Prevotella histicola</name>
    <dbReference type="NCBI Taxonomy" id="470565"/>
    <lineage>
        <taxon>Bacteria</taxon>
        <taxon>Pseudomonadati</taxon>
        <taxon>Bacteroidota</taxon>
        <taxon>Bacteroidia</taxon>
        <taxon>Bacteroidales</taxon>
        <taxon>Prevotellaceae</taxon>
        <taxon>Prevotella</taxon>
    </lineage>
</organism>
<protein>
    <submittedName>
        <fullName evidence="1">DUF4270 domain-containing protein</fullName>
    </submittedName>
</protein>
<name>A0A930N5N5_9BACT</name>
<dbReference type="EMBL" id="JABZSQ010000081">
    <property type="protein sequence ID" value="MBF1415005.1"/>
    <property type="molecule type" value="Genomic_DNA"/>
</dbReference>
<dbReference type="RefSeq" id="WP_219449582.1">
    <property type="nucleotide sequence ID" value="NZ_CAKAQX010000062.1"/>
</dbReference>
<dbReference type="Proteomes" id="UP000757461">
    <property type="component" value="Unassembled WGS sequence"/>
</dbReference>
<evidence type="ECO:0000313" key="2">
    <source>
        <dbReference type="Proteomes" id="UP000757461"/>
    </source>
</evidence>
<accession>A0A930N5N5</accession>
<dbReference type="AlphaFoldDB" id="A0A930N5N5"/>
<proteinExistence type="predicted"/>